<feature type="compositionally biased region" description="Low complexity" evidence="3">
    <location>
        <begin position="334"/>
        <end position="356"/>
    </location>
</feature>
<evidence type="ECO:0000313" key="6">
    <source>
        <dbReference type="EMBL" id="KAK7097690.1"/>
    </source>
</evidence>
<dbReference type="SMART" id="SM00397">
    <property type="entry name" value="t_SNARE"/>
    <property type="match status" value="1"/>
</dbReference>
<protein>
    <recommendedName>
        <fullName evidence="5">t-SNARE coiled-coil homology domain-containing protein</fullName>
    </recommendedName>
</protein>
<evidence type="ECO:0000256" key="4">
    <source>
        <dbReference type="SAM" id="Phobius"/>
    </source>
</evidence>
<dbReference type="PANTHER" id="PTHR19957">
    <property type="entry name" value="SYNTAXIN"/>
    <property type="match status" value="1"/>
</dbReference>
<dbReference type="Proteomes" id="UP001374579">
    <property type="component" value="Unassembled WGS sequence"/>
</dbReference>
<feature type="transmembrane region" description="Helical" evidence="4">
    <location>
        <begin position="250"/>
        <end position="270"/>
    </location>
</feature>
<keyword evidence="4" id="KW-0812">Transmembrane</keyword>
<dbReference type="GO" id="GO:0006906">
    <property type="term" value="P:vesicle fusion"/>
    <property type="evidence" value="ECO:0007669"/>
    <property type="project" value="TreeGrafter"/>
</dbReference>
<evidence type="ECO:0000313" key="7">
    <source>
        <dbReference type="Proteomes" id="UP001374579"/>
    </source>
</evidence>
<keyword evidence="4" id="KW-0472">Membrane</keyword>
<evidence type="ECO:0000256" key="3">
    <source>
        <dbReference type="SAM" id="MobiDB-lite"/>
    </source>
</evidence>
<feature type="domain" description="T-SNARE coiled-coil homology" evidence="5">
    <location>
        <begin position="200"/>
        <end position="245"/>
    </location>
</feature>
<gene>
    <name evidence="6" type="ORF">V1264_004630</name>
</gene>
<accession>A0AAN9B559</accession>
<reference evidence="6 7" key="1">
    <citation type="submission" date="2024-02" db="EMBL/GenBank/DDBJ databases">
        <title>Chromosome-scale genome assembly of the rough periwinkle Littorina saxatilis.</title>
        <authorList>
            <person name="De Jode A."/>
            <person name="Faria R."/>
            <person name="Formenti G."/>
            <person name="Sims Y."/>
            <person name="Smith T.P."/>
            <person name="Tracey A."/>
            <person name="Wood J.M.D."/>
            <person name="Zagrodzka Z.B."/>
            <person name="Johannesson K."/>
            <person name="Butlin R.K."/>
            <person name="Leder E.H."/>
        </authorList>
    </citation>
    <scope>NUCLEOTIDE SEQUENCE [LARGE SCALE GENOMIC DNA]</scope>
    <source>
        <strain evidence="6">Snail1</strain>
        <tissue evidence="6">Muscle</tissue>
    </source>
</reference>
<feature type="region of interest" description="Disordered" evidence="3">
    <location>
        <begin position="311"/>
        <end position="363"/>
    </location>
</feature>
<organism evidence="6 7">
    <name type="scientific">Littorina saxatilis</name>
    <dbReference type="NCBI Taxonomy" id="31220"/>
    <lineage>
        <taxon>Eukaryota</taxon>
        <taxon>Metazoa</taxon>
        <taxon>Spiralia</taxon>
        <taxon>Lophotrochozoa</taxon>
        <taxon>Mollusca</taxon>
        <taxon>Gastropoda</taxon>
        <taxon>Caenogastropoda</taxon>
        <taxon>Littorinimorpha</taxon>
        <taxon>Littorinoidea</taxon>
        <taxon>Littorinidae</taxon>
        <taxon>Littorina</taxon>
    </lineage>
</organism>
<dbReference type="GO" id="GO:0005886">
    <property type="term" value="C:plasma membrane"/>
    <property type="evidence" value="ECO:0007669"/>
    <property type="project" value="TreeGrafter"/>
</dbReference>
<keyword evidence="4" id="KW-1133">Transmembrane helix</keyword>
<keyword evidence="2" id="KW-0175">Coiled coil</keyword>
<dbReference type="PROSITE" id="PS50192">
    <property type="entry name" value="T_SNARE"/>
    <property type="match status" value="1"/>
</dbReference>
<dbReference type="PANTHER" id="PTHR19957:SF139">
    <property type="entry name" value="SYNTAXIN-17"/>
    <property type="match status" value="1"/>
</dbReference>
<feature type="coiled-coil region" evidence="2">
    <location>
        <begin position="80"/>
        <end position="107"/>
    </location>
</feature>
<comment type="similarity">
    <text evidence="1">Belongs to the syntaxin family.</text>
</comment>
<proteinExistence type="inferred from homology"/>
<dbReference type="Gene3D" id="1.20.5.110">
    <property type="match status" value="1"/>
</dbReference>
<dbReference type="EMBL" id="JBAMIC010000013">
    <property type="protein sequence ID" value="KAK7097690.1"/>
    <property type="molecule type" value="Genomic_DNA"/>
</dbReference>
<dbReference type="InterPro" id="IPR000727">
    <property type="entry name" value="T_SNARE_dom"/>
</dbReference>
<dbReference type="GO" id="GO:0012505">
    <property type="term" value="C:endomembrane system"/>
    <property type="evidence" value="ECO:0007669"/>
    <property type="project" value="TreeGrafter"/>
</dbReference>
<dbReference type="GO" id="GO:0006886">
    <property type="term" value="P:intracellular protein transport"/>
    <property type="evidence" value="ECO:0007669"/>
    <property type="project" value="TreeGrafter"/>
</dbReference>
<evidence type="ECO:0000259" key="5">
    <source>
        <dbReference type="PROSITE" id="PS50192"/>
    </source>
</evidence>
<feature type="region of interest" description="Disordered" evidence="3">
    <location>
        <begin position="1"/>
        <end position="31"/>
    </location>
</feature>
<dbReference type="InterPro" id="IPR045242">
    <property type="entry name" value="Syntaxin"/>
</dbReference>
<dbReference type="GO" id="GO:0006887">
    <property type="term" value="P:exocytosis"/>
    <property type="evidence" value="ECO:0007669"/>
    <property type="project" value="TreeGrafter"/>
</dbReference>
<dbReference type="GO" id="GO:0031201">
    <property type="term" value="C:SNARE complex"/>
    <property type="evidence" value="ECO:0007669"/>
    <property type="project" value="TreeGrafter"/>
</dbReference>
<dbReference type="SUPFAM" id="SSF47661">
    <property type="entry name" value="t-snare proteins"/>
    <property type="match status" value="1"/>
</dbReference>
<keyword evidence="7" id="KW-1185">Reference proteome</keyword>
<evidence type="ECO:0000256" key="2">
    <source>
        <dbReference type="SAM" id="Coils"/>
    </source>
</evidence>
<dbReference type="SUPFAM" id="SSF58038">
    <property type="entry name" value="SNARE fusion complex"/>
    <property type="match status" value="1"/>
</dbReference>
<dbReference type="GO" id="GO:0000149">
    <property type="term" value="F:SNARE binding"/>
    <property type="evidence" value="ECO:0007669"/>
    <property type="project" value="TreeGrafter"/>
</dbReference>
<dbReference type="Pfam" id="PF26585">
    <property type="entry name" value="STX17_N"/>
    <property type="match status" value="1"/>
</dbReference>
<name>A0AAN9B559_9CAEN</name>
<dbReference type="InterPro" id="IPR010989">
    <property type="entry name" value="SNARE"/>
</dbReference>
<evidence type="ECO:0000256" key="1">
    <source>
        <dbReference type="ARBA" id="ARBA00009063"/>
    </source>
</evidence>
<sequence length="380" mass="40849">MASLSALKPSASEEDLVQGGTARSSASAANVQKFPIQRLKPSINKFQKVLEIDLDRLERHRNNIDRLTAMEDWVGLHKEQVNASRTVQQVKATLRELERARSQVFDDEVDQFDRQVQDAKVKAVAAVESFLRISQADQLQPEVNYIPVPEDTTDSREFSSLPATLTSPGTRPLLQTHLELHVVPENSQAAASGEDLLNEMEELNDLVHQFADVVKEQGEAVDRIEDNISSAHENVREGTTELGKASKLKYAVFPVFGAILGGVVAGPVGLLAGAKIGGLAGAFGGGVAGFAGGKILKSRHNKAVNMEMTNLSQKKEGSTSSDLGETGQGQGQGPSRSISTPELSSSLSPSTEEQSTAGTSNQSLFQQIFSWGQSKSLSDE</sequence>
<dbReference type="AlphaFoldDB" id="A0AAN9B559"/>
<dbReference type="GO" id="GO:0005484">
    <property type="term" value="F:SNAP receptor activity"/>
    <property type="evidence" value="ECO:0007669"/>
    <property type="project" value="TreeGrafter"/>
</dbReference>
<feature type="compositionally biased region" description="Polar residues" evidence="3">
    <location>
        <begin position="311"/>
        <end position="323"/>
    </location>
</feature>
<dbReference type="GO" id="GO:0048278">
    <property type="term" value="P:vesicle docking"/>
    <property type="evidence" value="ECO:0007669"/>
    <property type="project" value="TreeGrafter"/>
</dbReference>
<comment type="caution">
    <text evidence="6">The sequence shown here is derived from an EMBL/GenBank/DDBJ whole genome shotgun (WGS) entry which is preliminary data.</text>
</comment>
<feature type="compositionally biased region" description="Polar residues" evidence="3">
    <location>
        <begin position="21"/>
        <end position="30"/>
    </location>
</feature>
<feature type="transmembrane region" description="Helical" evidence="4">
    <location>
        <begin position="276"/>
        <end position="296"/>
    </location>
</feature>
<dbReference type="InterPro" id="IPR059001">
    <property type="entry name" value="STX17_N"/>
</dbReference>